<evidence type="ECO:0000313" key="1">
    <source>
        <dbReference type="EMBL" id="KAJ8258391.1"/>
    </source>
</evidence>
<proteinExistence type="predicted"/>
<evidence type="ECO:0000313" key="2">
    <source>
        <dbReference type="Proteomes" id="UP001152803"/>
    </source>
</evidence>
<dbReference type="EMBL" id="JAFJMO010000013">
    <property type="protein sequence ID" value="KAJ8258391.1"/>
    <property type="molecule type" value="Genomic_DNA"/>
</dbReference>
<protein>
    <submittedName>
        <fullName evidence="1">Uncharacterized protein</fullName>
    </submittedName>
</protein>
<reference evidence="1" key="1">
    <citation type="journal article" date="2023" name="Science">
        <title>Genome structures resolve the early diversification of teleost fishes.</title>
        <authorList>
            <person name="Parey E."/>
            <person name="Louis A."/>
            <person name="Montfort J."/>
            <person name="Bouchez O."/>
            <person name="Roques C."/>
            <person name="Iampietro C."/>
            <person name="Lluch J."/>
            <person name="Castinel A."/>
            <person name="Donnadieu C."/>
            <person name="Desvignes T."/>
            <person name="Floi Bucao C."/>
            <person name="Jouanno E."/>
            <person name="Wen M."/>
            <person name="Mejri S."/>
            <person name="Dirks R."/>
            <person name="Jansen H."/>
            <person name="Henkel C."/>
            <person name="Chen W.J."/>
            <person name="Zahm M."/>
            <person name="Cabau C."/>
            <person name="Klopp C."/>
            <person name="Thompson A.W."/>
            <person name="Robinson-Rechavi M."/>
            <person name="Braasch I."/>
            <person name="Lecointre G."/>
            <person name="Bobe J."/>
            <person name="Postlethwait J.H."/>
            <person name="Berthelot C."/>
            <person name="Roest Crollius H."/>
            <person name="Guiguen Y."/>
        </authorList>
    </citation>
    <scope>NUCLEOTIDE SEQUENCE</scope>
    <source>
        <strain evidence="1">Concon-B</strain>
    </source>
</reference>
<accession>A0A9Q1D496</accession>
<dbReference type="Proteomes" id="UP001152803">
    <property type="component" value="Unassembled WGS sequence"/>
</dbReference>
<organism evidence="1 2">
    <name type="scientific">Conger conger</name>
    <name type="common">Conger eel</name>
    <name type="synonym">Muraena conger</name>
    <dbReference type="NCBI Taxonomy" id="82655"/>
    <lineage>
        <taxon>Eukaryota</taxon>
        <taxon>Metazoa</taxon>
        <taxon>Chordata</taxon>
        <taxon>Craniata</taxon>
        <taxon>Vertebrata</taxon>
        <taxon>Euteleostomi</taxon>
        <taxon>Actinopterygii</taxon>
        <taxon>Neopterygii</taxon>
        <taxon>Teleostei</taxon>
        <taxon>Anguilliformes</taxon>
        <taxon>Congridae</taxon>
        <taxon>Conger</taxon>
    </lineage>
</organism>
<dbReference type="AlphaFoldDB" id="A0A9Q1D496"/>
<sequence>MLIDCTAQFSRGDRCYHHYIACVSETKNNKKIQKLPQELIACKNSASGIVQLSCRGGNSKRHCNIVQALSKELSAMRNSCPKEAAKAEEEGLKEAELSEMALRKLMRFMPKKRKDKVLAAIAVKVEMGEEKLTAMEHICQAKEDELAASRYSVDRREDKAWRL</sequence>
<name>A0A9Q1D496_CONCO</name>
<keyword evidence="2" id="KW-1185">Reference proteome</keyword>
<gene>
    <name evidence="1" type="ORF">COCON_G00174030</name>
</gene>
<comment type="caution">
    <text evidence="1">The sequence shown here is derived from an EMBL/GenBank/DDBJ whole genome shotgun (WGS) entry which is preliminary data.</text>
</comment>